<keyword evidence="1" id="KW-1133">Transmembrane helix</keyword>
<evidence type="ECO:0008006" key="4">
    <source>
        <dbReference type="Google" id="ProtNLM"/>
    </source>
</evidence>
<comment type="caution">
    <text evidence="2">The sequence shown here is derived from an EMBL/GenBank/DDBJ whole genome shotgun (WGS) entry which is preliminary data.</text>
</comment>
<feature type="transmembrane region" description="Helical" evidence="1">
    <location>
        <begin position="125"/>
        <end position="147"/>
    </location>
</feature>
<reference evidence="2 3" key="1">
    <citation type="submission" date="2019-05" db="EMBL/GenBank/DDBJ databases">
        <title>Draft genome sequence of Actinomadura sp. 14C53.</title>
        <authorList>
            <person name="Saricaoglu S."/>
            <person name="Isik K."/>
        </authorList>
    </citation>
    <scope>NUCLEOTIDE SEQUENCE [LARGE SCALE GENOMIC DNA]</scope>
    <source>
        <strain evidence="2 3">14C53</strain>
    </source>
</reference>
<organism evidence="2 3">
    <name type="scientific">Actinomadura soli</name>
    <dbReference type="NCBI Taxonomy" id="2508997"/>
    <lineage>
        <taxon>Bacteria</taxon>
        <taxon>Bacillati</taxon>
        <taxon>Actinomycetota</taxon>
        <taxon>Actinomycetes</taxon>
        <taxon>Streptosporangiales</taxon>
        <taxon>Thermomonosporaceae</taxon>
        <taxon>Actinomadura</taxon>
    </lineage>
</organism>
<keyword evidence="3" id="KW-1185">Reference proteome</keyword>
<proteinExistence type="predicted"/>
<sequence length="148" mass="15937">MASGGHDPDDLHGSLNHAWAWYTASMGYRMQAANLYLFAIAGYVAAYIASLQAKLDVVAGFCGLAASVSALVFALLGKRSREYLAAAAAPLAVLQDQLAQRVGVDELRMVERVTSVRPRWRSTAYLGNAFSIFIAGVFLSGSLYAFLR</sequence>
<feature type="transmembrane region" description="Helical" evidence="1">
    <location>
        <begin position="57"/>
        <end position="76"/>
    </location>
</feature>
<keyword evidence="1" id="KW-0812">Transmembrane</keyword>
<dbReference type="RefSeq" id="WP_138645353.1">
    <property type="nucleotide sequence ID" value="NZ_VCKW01000053.1"/>
</dbReference>
<evidence type="ECO:0000256" key="1">
    <source>
        <dbReference type="SAM" id="Phobius"/>
    </source>
</evidence>
<accession>A0A5C4JDK2</accession>
<keyword evidence="1" id="KW-0472">Membrane</keyword>
<dbReference type="Proteomes" id="UP000309174">
    <property type="component" value="Unassembled WGS sequence"/>
</dbReference>
<gene>
    <name evidence="2" type="ORF">ETD83_12970</name>
</gene>
<evidence type="ECO:0000313" key="3">
    <source>
        <dbReference type="Proteomes" id="UP000309174"/>
    </source>
</evidence>
<evidence type="ECO:0000313" key="2">
    <source>
        <dbReference type="EMBL" id="TMR02206.1"/>
    </source>
</evidence>
<dbReference type="EMBL" id="VCKW01000053">
    <property type="protein sequence ID" value="TMR02206.1"/>
    <property type="molecule type" value="Genomic_DNA"/>
</dbReference>
<dbReference type="OrthoDB" id="4187688at2"/>
<protein>
    <recommendedName>
        <fullName evidence="4">DUF1772 domain-containing protein</fullName>
    </recommendedName>
</protein>
<name>A0A5C4JDK2_9ACTN</name>
<dbReference type="AlphaFoldDB" id="A0A5C4JDK2"/>
<feature type="transmembrane region" description="Helical" evidence="1">
    <location>
        <begin position="33"/>
        <end position="51"/>
    </location>
</feature>